<proteinExistence type="predicted"/>
<evidence type="ECO:0000313" key="2">
    <source>
        <dbReference type="EMBL" id="AEO58022.1"/>
    </source>
</evidence>
<evidence type="ECO:0000256" key="1">
    <source>
        <dbReference type="SAM" id="MobiDB-lite"/>
    </source>
</evidence>
<sequence>MYQTPTNSLVDCIGLCAVQDGCVGAGWGESSDDKDNNNNDGDDEGGRPTCWLKSSLGESSRRSGWSFAVLYEEGGEEEED</sequence>
<dbReference type="EMBL" id="CP003004">
    <property type="protein sequence ID" value="AEO58022.1"/>
    <property type="molecule type" value="Genomic_DNA"/>
</dbReference>
<keyword evidence="3" id="KW-1185">Reference proteome</keyword>
<organism evidence="2 3">
    <name type="scientific">Thermothelomyces thermophilus (strain ATCC 42464 / BCRC 31852 / DSM 1799)</name>
    <name type="common">Sporotrichum thermophile</name>
    <dbReference type="NCBI Taxonomy" id="573729"/>
    <lineage>
        <taxon>Eukaryota</taxon>
        <taxon>Fungi</taxon>
        <taxon>Dikarya</taxon>
        <taxon>Ascomycota</taxon>
        <taxon>Pezizomycotina</taxon>
        <taxon>Sordariomycetes</taxon>
        <taxon>Sordariomycetidae</taxon>
        <taxon>Sordariales</taxon>
        <taxon>Chaetomiaceae</taxon>
        <taxon>Thermothelomyces</taxon>
    </lineage>
</organism>
<dbReference type="RefSeq" id="XP_003663267.1">
    <property type="nucleotide sequence ID" value="XM_003663219.1"/>
</dbReference>
<dbReference type="AlphaFoldDB" id="G2QBT9"/>
<accession>G2QBT9</accession>
<name>G2QBT9_THET4</name>
<dbReference type="Proteomes" id="UP000007322">
    <property type="component" value="Chromosome 3"/>
</dbReference>
<dbReference type="GeneID" id="11507893"/>
<protein>
    <recommendedName>
        <fullName evidence="4">Apple domain-containing protein</fullName>
    </recommendedName>
</protein>
<gene>
    <name evidence="2" type="ORF">MYCTH_2304975</name>
</gene>
<evidence type="ECO:0000313" key="3">
    <source>
        <dbReference type="Proteomes" id="UP000007322"/>
    </source>
</evidence>
<feature type="region of interest" description="Disordered" evidence="1">
    <location>
        <begin position="27"/>
        <end position="62"/>
    </location>
</feature>
<dbReference type="KEGG" id="mtm:MYCTH_2304975"/>
<evidence type="ECO:0008006" key="4">
    <source>
        <dbReference type="Google" id="ProtNLM"/>
    </source>
</evidence>
<reference evidence="2 3" key="1">
    <citation type="journal article" date="2011" name="Nat. Biotechnol.">
        <title>Comparative genomic analysis of the thermophilic biomass-degrading fungi Myceliophthora thermophila and Thielavia terrestris.</title>
        <authorList>
            <person name="Berka R.M."/>
            <person name="Grigoriev I.V."/>
            <person name="Otillar R."/>
            <person name="Salamov A."/>
            <person name="Grimwood J."/>
            <person name="Reid I."/>
            <person name="Ishmael N."/>
            <person name="John T."/>
            <person name="Darmond C."/>
            <person name="Moisan M.-C."/>
            <person name="Henrissat B."/>
            <person name="Coutinho P.M."/>
            <person name="Lombard V."/>
            <person name="Natvig D.O."/>
            <person name="Lindquist E."/>
            <person name="Schmutz J."/>
            <person name="Lucas S."/>
            <person name="Harris P."/>
            <person name="Powlowski J."/>
            <person name="Bellemare A."/>
            <person name="Taylor D."/>
            <person name="Butler G."/>
            <person name="de Vries R.P."/>
            <person name="Allijn I.E."/>
            <person name="van den Brink J."/>
            <person name="Ushinsky S."/>
            <person name="Storms R."/>
            <person name="Powell A.J."/>
            <person name="Paulsen I.T."/>
            <person name="Elbourne L.D.H."/>
            <person name="Baker S.E."/>
            <person name="Magnuson J."/>
            <person name="LaBoissiere S."/>
            <person name="Clutterbuck A.J."/>
            <person name="Martinez D."/>
            <person name="Wogulis M."/>
            <person name="de Leon A.L."/>
            <person name="Rey M.W."/>
            <person name="Tsang A."/>
        </authorList>
    </citation>
    <scope>NUCLEOTIDE SEQUENCE [LARGE SCALE GENOMIC DNA]</scope>
    <source>
        <strain evidence="3">ATCC 42464 / BCRC 31852 / DSM 1799</strain>
    </source>
</reference>
<dbReference type="InParanoid" id="G2QBT9"/>
<dbReference type="VEuPathDB" id="FungiDB:MYCTH_2304975"/>
<dbReference type="HOGENOM" id="CLU_2591452_0_0_1"/>